<evidence type="ECO:0000313" key="3">
    <source>
        <dbReference type="Proteomes" id="UP000886891"/>
    </source>
</evidence>
<feature type="domain" description="ABM" evidence="1">
    <location>
        <begin position="3"/>
        <end position="93"/>
    </location>
</feature>
<proteinExistence type="predicted"/>
<comment type="caution">
    <text evidence="2">The sequence shown here is derived from an EMBL/GenBank/DDBJ whole genome shotgun (WGS) entry which is preliminary data.</text>
</comment>
<accession>A0A9D1SX43</accession>
<dbReference type="InterPro" id="IPR011008">
    <property type="entry name" value="Dimeric_a/b-barrel"/>
</dbReference>
<evidence type="ECO:0000259" key="1">
    <source>
        <dbReference type="PROSITE" id="PS51725"/>
    </source>
</evidence>
<protein>
    <submittedName>
        <fullName evidence="2">Antibiotic biosynthesis monooxygenase</fullName>
    </submittedName>
</protein>
<dbReference type="SUPFAM" id="SSF54909">
    <property type="entry name" value="Dimeric alpha+beta barrel"/>
    <property type="match status" value="1"/>
</dbReference>
<dbReference type="PROSITE" id="PS51725">
    <property type="entry name" value="ABM"/>
    <property type="match status" value="1"/>
</dbReference>
<dbReference type="Proteomes" id="UP000886891">
    <property type="component" value="Unassembled WGS sequence"/>
</dbReference>
<organism evidence="2 3">
    <name type="scientific">Candidatus Stercoripulliclostridium merdipullorum</name>
    <dbReference type="NCBI Taxonomy" id="2840952"/>
    <lineage>
        <taxon>Bacteria</taxon>
        <taxon>Bacillati</taxon>
        <taxon>Bacillota</taxon>
        <taxon>Clostridia</taxon>
        <taxon>Eubacteriales</taxon>
        <taxon>Candidatus Stercoripulliclostridium</taxon>
    </lineage>
</organism>
<reference evidence="2" key="1">
    <citation type="submission" date="2020-10" db="EMBL/GenBank/DDBJ databases">
        <authorList>
            <person name="Gilroy R."/>
        </authorList>
    </citation>
    <scope>NUCLEOTIDE SEQUENCE</scope>
    <source>
        <strain evidence="2">23406</strain>
    </source>
</reference>
<reference evidence="2" key="2">
    <citation type="journal article" date="2021" name="PeerJ">
        <title>Extensive microbial diversity within the chicken gut microbiome revealed by metagenomics and culture.</title>
        <authorList>
            <person name="Gilroy R."/>
            <person name="Ravi A."/>
            <person name="Getino M."/>
            <person name="Pursley I."/>
            <person name="Horton D.L."/>
            <person name="Alikhan N.F."/>
            <person name="Baker D."/>
            <person name="Gharbi K."/>
            <person name="Hall N."/>
            <person name="Watson M."/>
            <person name="Adriaenssens E.M."/>
            <person name="Foster-Nyarko E."/>
            <person name="Jarju S."/>
            <person name="Secka A."/>
            <person name="Antonio M."/>
            <person name="Oren A."/>
            <person name="Chaudhuri R.R."/>
            <person name="La Ragione R."/>
            <person name="Hildebrand F."/>
            <person name="Pallen M.J."/>
        </authorList>
    </citation>
    <scope>NUCLEOTIDE SEQUENCE</scope>
    <source>
        <strain evidence="2">23406</strain>
    </source>
</reference>
<name>A0A9D1SX43_9FIRM</name>
<dbReference type="InterPro" id="IPR007138">
    <property type="entry name" value="ABM_dom"/>
</dbReference>
<evidence type="ECO:0000313" key="2">
    <source>
        <dbReference type="EMBL" id="HIU99934.1"/>
    </source>
</evidence>
<dbReference type="GO" id="GO:0004497">
    <property type="term" value="F:monooxygenase activity"/>
    <property type="evidence" value="ECO:0007669"/>
    <property type="project" value="UniProtKB-KW"/>
</dbReference>
<keyword evidence="2" id="KW-0503">Monooxygenase</keyword>
<dbReference type="EMBL" id="DVOH01000016">
    <property type="protein sequence ID" value="HIU99934.1"/>
    <property type="molecule type" value="Genomic_DNA"/>
</dbReference>
<dbReference type="AlphaFoldDB" id="A0A9D1SX43"/>
<dbReference type="Pfam" id="PF03992">
    <property type="entry name" value="ABM"/>
    <property type="match status" value="1"/>
</dbReference>
<gene>
    <name evidence="2" type="ORF">IAB14_02325</name>
</gene>
<keyword evidence="2" id="KW-0560">Oxidoreductase</keyword>
<dbReference type="Gene3D" id="3.30.70.100">
    <property type="match status" value="1"/>
</dbReference>
<sequence>MSLIIHIYYTGQNGSARKFAEEMTTSGIVDRVRQEEGNLSYRYFFPADDPETVLLIDEWENQAALDCHHRSEMMQEIATLRTKYRLRMKVEQMERQENRL</sequence>